<dbReference type="SUPFAM" id="SSF46785">
    <property type="entry name" value="Winged helix' DNA-binding domain"/>
    <property type="match status" value="1"/>
</dbReference>
<gene>
    <name evidence="2" type="ORF">A2W57_02850</name>
</gene>
<organism evidence="2 3">
    <name type="scientific">Candidatus Giovannonibacteria bacterium RIFCSPHIGHO2_02_43_16</name>
    <dbReference type="NCBI Taxonomy" id="1798331"/>
    <lineage>
        <taxon>Bacteria</taxon>
        <taxon>Candidatus Giovannoniibacteriota</taxon>
    </lineage>
</organism>
<accession>A0A1F5WFH2</accession>
<feature type="region of interest" description="Disordered" evidence="1">
    <location>
        <begin position="212"/>
        <end position="237"/>
    </location>
</feature>
<dbReference type="Gene3D" id="1.10.10.10">
    <property type="entry name" value="Winged helix-like DNA-binding domain superfamily/Winged helix DNA-binding domain"/>
    <property type="match status" value="1"/>
</dbReference>
<protein>
    <submittedName>
        <fullName evidence="2">Uncharacterized protein</fullName>
    </submittedName>
</protein>
<comment type="caution">
    <text evidence="2">The sequence shown here is derived from an EMBL/GenBank/DDBJ whole genome shotgun (WGS) entry which is preliminary data.</text>
</comment>
<proteinExistence type="predicted"/>
<sequence length="313" mass="34878">MEFTTPKLRTDDVEYNCFGAIVSHFLDNGAYTELTAEMVEKSNGFLSDRVSRALKVLEMRGYIENKEEKSPAKYKATAKLSGRVARDVWKEIINLQGENGYSSESIEPSDIREADEVAEVCADNRDPDQKGETDMRKSGRRENAFKKVKETVLELTKNGRRITVEEVIKKSGLSQPCVGSHMRTMAERGLIKSDKTAKPYVWSAVTPNSVPVLEPSRKDDSRDFKRDGKAEEITGDGAKGSGSEAFLEILASIRQGIIKHKAAAEMRKNAAEMDKESNQLISDGLERLENFAPWFGSITHIIEELGELKGKAP</sequence>
<dbReference type="Proteomes" id="UP000178276">
    <property type="component" value="Unassembled WGS sequence"/>
</dbReference>
<name>A0A1F5WFH2_9BACT</name>
<feature type="compositionally biased region" description="Basic and acidic residues" evidence="1">
    <location>
        <begin position="215"/>
        <end position="232"/>
    </location>
</feature>
<dbReference type="InterPro" id="IPR036390">
    <property type="entry name" value="WH_DNA-bd_sf"/>
</dbReference>
<dbReference type="STRING" id="1798331.A2W57_02850"/>
<evidence type="ECO:0000313" key="3">
    <source>
        <dbReference type="Proteomes" id="UP000178276"/>
    </source>
</evidence>
<reference evidence="2 3" key="1">
    <citation type="journal article" date="2016" name="Nat. Commun.">
        <title>Thousands of microbial genomes shed light on interconnected biogeochemical processes in an aquifer system.</title>
        <authorList>
            <person name="Anantharaman K."/>
            <person name="Brown C.T."/>
            <person name="Hug L.A."/>
            <person name="Sharon I."/>
            <person name="Castelle C.J."/>
            <person name="Probst A.J."/>
            <person name="Thomas B.C."/>
            <person name="Singh A."/>
            <person name="Wilkins M.J."/>
            <person name="Karaoz U."/>
            <person name="Brodie E.L."/>
            <person name="Williams K.H."/>
            <person name="Hubbard S.S."/>
            <person name="Banfield J.F."/>
        </authorList>
    </citation>
    <scope>NUCLEOTIDE SEQUENCE [LARGE SCALE GENOMIC DNA]</scope>
</reference>
<dbReference type="AlphaFoldDB" id="A0A1F5WFH2"/>
<evidence type="ECO:0000256" key="1">
    <source>
        <dbReference type="SAM" id="MobiDB-lite"/>
    </source>
</evidence>
<evidence type="ECO:0000313" key="2">
    <source>
        <dbReference type="EMBL" id="OGF74320.1"/>
    </source>
</evidence>
<dbReference type="EMBL" id="MFHJ01000010">
    <property type="protein sequence ID" value="OGF74320.1"/>
    <property type="molecule type" value="Genomic_DNA"/>
</dbReference>
<dbReference type="InterPro" id="IPR036388">
    <property type="entry name" value="WH-like_DNA-bd_sf"/>
</dbReference>